<keyword evidence="3" id="KW-1185">Reference proteome</keyword>
<feature type="compositionally biased region" description="Gly residues" evidence="1">
    <location>
        <begin position="1"/>
        <end position="18"/>
    </location>
</feature>
<evidence type="ECO:0000313" key="3">
    <source>
        <dbReference type="Proteomes" id="UP001606302"/>
    </source>
</evidence>
<feature type="region of interest" description="Disordered" evidence="1">
    <location>
        <begin position="1"/>
        <end position="77"/>
    </location>
</feature>
<feature type="compositionally biased region" description="Low complexity" evidence="1">
    <location>
        <begin position="48"/>
        <end position="61"/>
    </location>
</feature>
<reference evidence="2 3" key="1">
    <citation type="submission" date="2024-08" db="EMBL/GenBank/DDBJ databases">
        <authorList>
            <person name="Lu H."/>
        </authorList>
    </citation>
    <scope>NUCLEOTIDE SEQUENCE [LARGE SCALE GENOMIC DNA]</scope>
    <source>
        <strain evidence="2 3">DXS20W</strain>
    </source>
</reference>
<gene>
    <name evidence="2" type="ORF">ACG04Q_24760</name>
</gene>
<evidence type="ECO:0000313" key="2">
    <source>
        <dbReference type="EMBL" id="MFG6464807.1"/>
    </source>
</evidence>
<dbReference type="EMBL" id="JBIGHX010000011">
    <property type="protein sequence ID" value="MFG6464807.1"/>
    <property type="molecule type" value="Genomic_DNA"/>
</dbReference>
<protein>
    <submittedName>
        <fullName evidence="2">Uncharacterized protein</fullName>
    </submittedName>
</protein>
<feature type="compositionally biased region" description="Polar residues" evidence="1">
    <location>
        <begin position="26"/>
        <end position="40"/>
    </location>
</feature>
<sequence length="150" mass="15602">MSNDCGCGGKKAAAGGGDMPTHEPPANQQTSEGSTMSDQAPTLLPPQASSSGSDAAASTGAPTLTPETANASDGGLTAWNNGKRVSALWAMNQNRNSWVYVTGVGWKKLANNSDSAIVALTLLGAHAKQTQTNYNYRDEADGMIHETYVW</sequence>
<evidence type="ECO:0000256" key="1">
    <source>
        <dbReference type="SAM" id="MobiDB-lite"/>
    </source>
</evidence>
<comment type="caution">
    <text evidence="2">The sequence shown here is derived from an EMBL/GenBank/DDBJ whole genome shotgun (WGS) entry which is preliminary data.</text>
</comment>
<accession>A0ABW7GSK3</accession>
<organism evidence="2 3">
    <name type="scientific">Pelomonas lactea</name>
    <dbReference type="NCBI Taxonomy" id="3299030"/>
    <lineage>
        <taxon>Bacteria</taxon>
        <taxon>Pseudomonadati</taxon>
        <taxon>Pseudomonadota</taxon>
        <taxon>Betaproteobacteria</taxon>
        <taxon>Burkholderiales</taxon>
        <taxon>Sphaerotilaceae</taxon>
        <taxon>Roseateles</taxon>
    </lineage>
</organism>
<name>A0ABW7GSK3_9BURK</name>
<dbReference type="Proteomes" id="UP001606302">
    <property type="component" value="Unassembled WGS sequence"/>
</dbReference>
<proteinExistence type="predicted"/>
<dbReference type="RefSeq" id="WP_394514404.1">
    <property type="nucleotide sequence ID" value="NZ_JBIGHX010000011.1"/>
</dbReference>